<dbReference type="EMBL" id="LGRX02034308">
    <property type="protein sequence ID" value="KAK3238190.1"/>
    <property type="molecule type" value="Genomic_DNA"/>
</dbReference>
<gene>
    <name evidence="1" type="ORF">CYMTET_51783</name>
</gene>
<comment type="caution">
    <text evidence="1">The sequence shown here is derived from an EMBL/GenBank/DDBJ whole genome shotgun (WGS) entry which is preliminary data.</text>
</comment>
<protein>
    <submittedName>
        <fullName evidence="1">Uncharacterized protein</fullName>
    </submittedName>
</protein>
<name>A0AAE0BLT7_9CHLO</name>
<evidence type="ECO:0000313" key="2">
    <source>
        <dbReference type="Proteomes" id="UP001190700"/>
    </source>
</evidence>
<proteinExistence type="predicted"/>
<keyword evidence="2" id="KW-1185">Reference proteome</keyword>
<dbReference type="Proteomes" id="UP001190700">
    <property type="component" value="Unassembled WGS sequence"/>
</dbReference>
<evidence type="ECO:0000313" key="1">
    <source>
        <dbReference type="EMBL" id="KAK3238190.1"/>
    </source>
</evidence>
<organism evidence="1 2">
    <name type="scientific">Cymbomonas tetramitiformis</name>
    <dbReference type="NCBI Taxonomy" id="36881"/>
    <lineage>
        <taxon>Eukaryota</taxon>
        <taxon>Viridiplantae</taxon>
        <taxon>Chlorophyta</taxon>
        <taxon>Pyramimonadophyceae</taxon>
        <taxon>Pyramimonadales</taxon>
        <taxon>Pyramimonadaceae</taxon>
        <taxon>Cymbomonas</taxon>
    </lineage>
</organism>
<dbReference type="AlphaFoldDB" id="A0AAE0BLT7"/>
<reference evidence="1 2" key="1">
    <citation type="journal article" date="2015" name="Genome Biol. Evol.">
        <title>Comparative Genomics of a Bacterivorous Green Alga Reveals Evolutionary Causalities and Consequences of Phago-Mixotrophic Mode of Nutrition.</title>
        <authorList>
            <person name="Burns J.A."/>
            <person name="Paasch A."/>
            <person name="Narechania A."/>
            <person name="Kim E."/>
        </authorList>
    </citation>
    <scope>NUCLEOTIDE SEQUENCE [LARGE SCALE GENOMIC DNA]</scope>
    <source>
        <strain evidence="1 2">PLY_AMNH</strain>
    </source>
</reference>
<sequence length="104" mass="11439">MQTLMRRIQFNGSTVLDFGGDAKLEPQVVDAAMQQLRLSPSELCSARVPSEPPRPCLPKDTESGLCSFNCRGHLRKWGLMWPSGGAICAGRKDRPCAVRSKAYC</sequence>
<accession>A0AAE0BLT7</accession>